<reference evidence="1 2" key="1">
    <citation type="journal article" date="1994" name="Int. J. Syst. Bacteriol.">
        <title>Phylogenetic positions of novel aerobic, bacteriochlorophyll a-containing bacteria and description of Roseococcus thiosulfatophilus gen. nov., sp. nov., Erythromicrobium ramosum gen. nov., sp. nov., and Erythrobacter litoralis sp. nov.</title>
        <authorList>
            <person name="Yurkov V."/>
            <person name="Stackebrandt E."/>
            <person name="Holmes A."/>
            <person name="Fuerst J.A."/>
            <person name="Hugenholtz P."/>
            <person name="Golecki J."/>
            <person name="Gad'on N."/>
            <person name="Gorlenko V.M."/>
            <person name="Kompantseva E.I."/>
            <person name="Drews G."/>
        </authorList>
    </citation>
    <scope>NUCLEOTIDE SEQUENCE [LARGE SCALE GENOMIC DNA]</scope>
    <source>
        <strain evidence="1 2">KR-99</strain>
    </source>
</reference>
<organism evidence="1 2">
    <name type="scientific">Sphingomonas ursincola</name>
    <dbReference type="NCBI Taxonomy" id="56361"/>
    <lineage>
        <taxon>Bacteria</taxon>
        <taxon>Pseudomonadati</taxon>
        <taxon>Pseudomonadota</taxon>
        <taxon>Alphaproteobacteria</taxon>
        <taxon>Sphingomonadales</taxon>
        <taxon>Sphingomonadaceae</taxon>
        <taxon>Sphingomonas</taxon>
    </lineage>
</organism>
<accession>A0A7V8U7N7</accession>
<gene>
    <name evidence="1" type="ORF">FG486_02490</name>
</gene>
<dbReference type="InterPro" id="IPR009493">
    <property type="entry name" value="P2_GpE"/>
</dbReference>
<dbReference type="EMBL" id="VDES01000001">
    <property type="protein sequence ID" value="MBA1373193.1"/>
    <property type="molecule type" value="Genomic_DNA"/>
</dbReference>
<keyword evidence="2" id="KW-1185">Reference proteome</keyword>
<evidence type="ECO:0000313" key="2">
    <source>
        <dbReference type="Proteomes" id="UP000589292"/>
    </source>
</evidence>
<dbReference type="Proteomes" id="UP000589292">
    <property type="component" value="Unassembled WGS sequence"/>
</dbReference>
<dbReference type="Pfam" id="PF06528">
    <property type="entry name" value="Phage_P2_GpE"/>
    <property type="match status" value="1"/>
</dbReference>
<proteinExistence type="predicted"/>
<protein>
    <submittedName>
        <fullName evidence="1">GpE family phage tail protein</fullName>
    </submittedName>
</protein>
<sequence>MADIAAIFHWPLSELEALEFEELIYWRSKAVDRWNRMHCGKD</sequence>
<dbReference type="AlphaFoldDB" id="A0A7V8U7N7"/>
<evidence type="ECO:0000313" key="1">
    <source>
        <dbReference type="EMBL" id="MBA1373193.1"/>
    </source>
</evidence>
<name>A0A7V8U7N7_9SPHN</name>
<comment type="caution">
    <text evidence="1">The sequence shown here is derived from an EMBL/GenBank/DDBJ whole genome shotgun (WGS) entry which is preliminary data.</text>
</comment>